<evidence type="ECO:0008006" key="3">
    <source>
        <dbReference type="Google" id="ProtNLM"/>
    </source>
</evidence>
<dbReference type="Gene3D" id="3.40.50.150">
    <property type="entry name" value="Vaccinia Virus protein VP39"/>
    <property type="match status" value="1"/>
</dbReference>
<dbReference type="InterPro" id="IPR029063">
    <property type="entry name" value="SAM-dependent_MTases_sf"/>
</dbReference>
<dbReference type="EMBL" id="OZ026884">
    <property type="protein sequence ID" value="CAL1239907.1"/>
    <property type="molecule type" value="Genomic_DNA"/>
</dbReference>
<dbReference type="Proteomes" id="UP001497493">
    <property type="component" value="Chromosome"/>
</dbReference>
<dbReference type="SUPFAM" id="SSF53335">
    <property type="entry name" value="S-adenosyl-L-methionine-dependent methyltransferases"/>
    <property type="match status" value="1"/>
</dbReference>
<evidence type="ECO:0000313" key="2">
    <source>
        <dbReference type="Proteomes" id="UP001497493"/>
    </source>
</evidence>
<proteinExistence type="predicted"/>
<organism evidence="1 2">
    <name type="scientific">Candidatus Methylocalor cossyra</name>
    <dbReference type="NCBI Taxonomy" id="3108543"/>
    <lineage>
        <taxon>Bacteria</taxon>
        <taxon>Pseudomonadati</taxon>
        <taxon>Pseudomonadota</taxon>
        <taxon>Gammaproteobacteria</taxon>
        <taxon>Methylococcales</taxon>
        <taxon>Methylococcaceae</taxon>
        <taxon>Candidatus Methylocalor</taxon>
    </lineage>
</organism>
<evidence type="ECO:0000313" key="1">
    <source>
        <dbReference type="EMBL" id="CAL1239907.1"/>
    </source>
</evidence>
<reference evidence="1 2" key="1">
    <citation type="submission" date="2024-04" db="EMBL/GenBank/DDBJ databases">
        <authorList>
            <person name="Cremers G."/>
        </authorList>
    </citation>
    <scope>NUCLEOTIDE SEQUENCE [LARGE SCALE GENOMIC DNA]</scope>
    <source>
        <strain evidence="1">MeCH1-AG</strain>
    </source>
</reference>
<dbReference type="RefSeq" id="WP_348759432.1">
    <property type="nucleotide sequence ID" value="NZ_OZ026884.1"/>
</dbReference>
<gene>
    <name evidence="1" type="ORF">MECH1_V1_1131</name>
</gene>
<keyword evidence="2" id="KW-1185">Reference proteome</keyword>
<name>A0ABP1C6R3_9GAMM</name>
<accession>A0ABP1C6R3</accession>
<sequence>MWRDYFPRGVIAGLDINPVDIQDPSGRIRVYQGRQQDKACLDRIAREVAPDGFDIIIDDASHIGQLTRISFWHLFQNHLKSGGYYVIEDWGTGYWKSWPDGHEYSQITLKSPWSIMEYLAREKLGLKSFEVPFVNGYQKRFPSHDYGMVGVIKEIIDECGMGDITHEQYGTPPFRPSRIKKMHISHGLVIVIKA</sequence>
<protein>
    <recommendedName>
        <fullName evidence="3">Class I SAM-dependent methyltransferase</fullName>
    </recommendedName>
</protein>